<protein>
    <submittedName>
        <fullName evidence="1">Uncharacterized protein</fullName>
    </submittedName>
</protein>
<dbReference type="RefSeq" id="WP_340330917.1">
    <property type="nucleotide sequence ID" value="NZ_JAZHOF010000007.1"/>
</dbReference>
<evidence type="ECO:0000313" key="1">
    <source>
        <dbReference type="EMBL" id="MEJ8573216.1"/>
    </source>
</evidence>
<dbReference type="EMBL" id="JAZHOF010000007">
    <property type="protein sequence ID" value="MEJ8573216.1"/>
    <property type="molecule type" value="Genomic_DNA"/>
</dbReference>
<comment type="caution">
    <text evidence="1">The sequence shown here is derived from an EMBL/GenBank/DDBJ whole genome shotgun (WGS) entry which is preliminary data.</text>
</comment>
<sequence>MAETTEVPDRLVARFDDTAACSFAEVSPHELAEYKEWTDQSKWSAVDLIAIWIFARLSRVGQEPFKAVLMATVVAGSAATRPENEWMFYDAADDVVSFGTPGTDGSDDLAVKVWETMLAGGKCFRVGMVCKQMLALADDVERLHVVTADGARPYSEAMRDDD</sequence>
<name>A0AAW9S0R4_9HYPH</name>
<reference evidence="1 2" key="1">
    <citation type="submission" date="2024-02" db="EMBL/GenBank/DDBJ databases">
        <title>Genome analysis and characterization of Microbaculum marinisediminis sp. nov., isolated from marine sediment.</title>
        <authorList>
            <person name="Du Z.-J."/>
            <person name="Ye Y.-Q."/>
            <person name="Zhang Z.-R."/>
            <person name="Yuan S.-M."/>
            <person name="Zhang X.-Y."/>
        </authorList>
    </citation>
    <scope>NUCLEOTIDE SEQUENCE [LARGE SCALE GENOMIC DNA]</scope>
    <source>
        <strain evidence="1 2">SDUM1044001</strain>
    </source>
</reference>
<gene>
    <name evidence="1" type="ORF">V3328_17120</name>
</gene>
<proteinExistence type="predicted"/>
<accession>A0AAW9S0R4</accession>
<dbReference type="Proteomes" id="UP001378188">
    <property type="component" value="Unassembled WGS sequence"/>
</dbReference>
<dbReference type="AlphaFoldDB" id="A0AAW9S0R4"/>
<evidence type="ECO:0000313" key="2">
    <source>
        <dbReference type="Proteomes" id="UP001378188"/>
    </source>
</evidence>
<keyword evidence="2" id="KW-1185">Reference proteome</keyword>
<organism evidence="1 2">
    <name type="scientific">Microbaculum marinum</name>
    <dbReference type="NCBI Taxonomy" id="1764581"/>
    <lineage>
        <taxon>Bacteria</taxon>
        <taxon>Pseudomonadati</taxon>
        <taxon>Pseudomonadota</taxon>
        <taxon>Alphaproteobacteria</taxon>
        <taxon>Hyphomicrobiales</taxon>
        <taxon>Tepidamorphaceae</taxon>
        <taxon>Microbaculum</taxon>
    </lineage>
</organism>